<dbReference type="STRING" id="1795827.A7P95_06025"/>
<evidence type="ECO:0000256" key="1">
    <source>
        <dbReference type="ARBA" id="ARBA00022737"/>
    </source>
</evidence>
<gene>
    <name evidence="4" type="ORF">A7P95_06025</name>
</gene>
<dbReference type="Proteomes" id="UP000077885">
    <property type="component" value="Unassembled WGS sequence"/>
</dbReference>
<protein>
    <submittedName>
        <fullName evidence="4">Uncharacterized protein</fullName>
    </submittedName>
</protein>
<name>A0A1A9RY45_9NEIS</name>
<dbReference type="InterPro" id="IPR011990">
    <property type="entry name" value="TPR-like_helical_dom_sf"/>
</dbReference>
<dbReference type="InterPro" id="IPR019734">
    <property type="entry name" value="TPR_rpt"/>
</dbReference>
<organism evidence="4 5">
    <name type="scientific">Eikenella longinqua</name>
    <dbReference type="NCBI Taxonomy" id="1795827"/>
    <lineage>
        <taxon>Bacteria</taxon>
        <taxon>Pseudomonadati</taxon>
        <taxon>Pseudomonadota</taxon>
        <taxon>Betaproteobacteria</taxon>
        <taxon>Neisseriales</taxon>
        <taxon>Neisseriaceae</taxon>
        <taxon>Eikenella</taxon>
    </lineage>
</organism>
<dbReference type="Gene3D" id="1.25.40.10">
    <property type="entry name" value="Tetratricopeptide repeat domain"/>
    <property type="match status" value="2"/>
</dbReference>
<dbReference type="EMBL" id="LXSL01000020">
    <property type="protein sequence ID" value="OAM27864.1"/>
    <property type="molecule type" value="Genomic_DNA"/>
</dbReference>
<dbReference type="AlphaFoldDB" id="A0A1A9RY45"/>
<sequence length="198" mass="22410">MQRELSQAAALIQRHQSAQALPMLNRLVAQADAKLRAHRNVRAAGNQAHALLLLGEAANRRQDTEVVSAEWLMPRYLRAFVYVEQRNYAAAAADLDAALKIAPYEPQFLSERGQVANAQKDFAAANRLFNRLHEAAKTLPDRAQTVYFQGMALRGLGYAAVERGQWQAAERHYRQALQLNPNDQTARNELRFVQQHRQ</sequence>
<dbReference type="InterPro" id="IPR013105">
    <property type="entry name" value="TPR_2"/>
</dbReference>
<comment type="caution">
    <text evidence="4">The sequence shown here is derived from an EMBL/GenBank/DDBJ whole genome shotgun (WGS) entry which is preliminary data.</text>
</comment>
<dbReference type="Pfam" id="PF07719">
    <property type="entry name" value="TPR_2"/>
    <property type="match status" value="1"/>
</dbReference>
<dbReference type="SUPFAM" id="SSF48452">
    <property type="entry name" value="TPR-like"/>
    <property type="match status" value="1"/>
</dbReference>
<keyword evidence="5" id="KW-1185">Reference proteome</keyword>
<evidence type="ECO:0000256" key="2">
    <source>
        <dbReference type="ARBA" id="ARBA00022803"/>
    </source>
</evidence>
<feature type="repeat" description="TPR" evidence="3">
    <location>
        <begin position="150"/>
        <end position="183"/>
    </location>
</feature>
<proteinExistence type="predicted"/>
<evidence type="ECO:0000313" key="4">
    <source>
        <dbReference type="EMBL" id="OAM27864.1"/>
    </source>
</evidence>
<keyword evidence="1" id="KW-0677">Repeat</keyword>
<evidence type="ECO:0000256" key="3">
    <source>
        <dbReference type="PROSITE-ProRule" id="PRU00339"/>
    </source>
</evidence>
<dbReference type="SMART" id="SM00028">
    <property type="entry name" value="TPR"/>
    <property type="match status" value="3"/>
</dbReference>
<reference evidence="5" key="1">
    <citation type="submission" date="2016-05" db="EMBL/GenBank/DDBJ databases">
        <title>Draft genome of Corynebacterium afermentans subsp. afermentans LCDC 88199T.</title>
        <authorList>
            <person name="Bernier A.-M."/>
            <person name="Bernard K."/>
        </authorList>
    </citation>
    <scope>NUCLEOTIDE SEQUENCE [LARGE SCALE GENOMIC DNA]</scope>
    <source>
        <strain evidence="5">NML02-A-017</strain>
    </source>
</reference>
<evidence type="ECO:0000313" key="5">
    <source>
        <dbReference type="Proteomes" id="UP000077885"/>
    </source>
</evidence>
<accession>A0A1A9RY45</accession>
<dbReference type="PROSITE" id="PS50005">
    <property type="entry name" value="TPR"/>
    <property type="match status" value="1"/>
</dbReference>
<keyword evidence="2 3" id="KW-0802">TPR repeat</keyword>